<protein>
    <recommendedName>
        <fullName evidence="4">Large ribosomal subunit protein uL13</fullName>
    </recommendedName>
</protein>
<dbReference type="EMBL" id="CP001055">
    <property type="protein sequence ID" value="ACC99093.1"/>
    <property type="molecule type" value="Genomic_DNA"/>
</dbReference>
<evidence type="ECO:0000256" key="2">
    <source>
        <dbReference type="ARBA" id="ARBA00022980"/>
    </source>
</evidence>
<name>B2KEZ7_ELUMP</name>
<dbReference type="InterPro" id="IPR036899">
    <property type="entry name" value="Ribosomal_uL13_sf"/>
</dbReference>
<dbReference type="PANTHER" id="PTHR11545:SF2">
    <property type="entry name" value="LARGE RIBOSOMAL SUBUNIT PROTEIN UL13M"/>
    <property type="match status" value="1"/>
</dbReference>
<dbReference type="RefSeq" id="WP_012415707.1">
    <property type="nucleotide sequence ID" value="NC_010644.1"/>
</dbReference>
<keyword evidence="6" id="KW-1185">Reference proteome</keyword>
<dbReference type="GO" id="GO:0017148">
    <property type="term" value="P:negative regulation of translation"/>
    <property type="evidence" value="ECO:0007669"/>
    <property type="project" value="TreeGrafter"/>
</dbReference>
<comment type="similarity">
    <text evidence="1 4">Belongs to the universal ribosomal protein uL13 family.</text>
</comment>
<dbReference type="GO" id="GO:1990904">
    <property type="term" value="C:ribonucleoprotein complex"/>
    <property type="evidence" value="ECO:0007669"/>
    <property type="project" value="UniProtKB-KW"/>
</dbReference>
<dbReference type="Gene3D" id="3.90.1180.10">
    <property type="entry name" value="Ribosomal protein L13"/>
    <property type="match status" value="1"/>
</dbReference>
<dbReference type="OrthoDB" id="9801330at2"/>
<evidence type="ECO:0000256" key="1">
    <source>
        <dbReference type="ARBA" id="ARBA00006227"/>
    </source>
</evidence>
<sequence length="144" mass="16317">MTKTFLPSVKEVETTRQWHHIDAAGKTLGRLSTQIAVLLMGKHKKTFTPHMDCGDFVVVTNVGQIKVTGNKAEQKVYFSHSGYAKGGKETPFKRQFEKDPTVVLELAVKRMLDSNKLRAPRLKRLRLFASEEHSFADRFATKAK</sequence>
<comment type="function">
    <text evidence="4">This protein is one of the early assembly proteins of the 50S ribosomal subunit, although it is not seen to bind rRNA by itself. It is important during the early stages of 50S assembly.</text>
</comment>
<dbReference type="InterPro" id="IPR005822">
    <property type="entry name" value="Ribosomal_uL13"/>
</dbReference>
<dbReference type="InterPro" id="IPR005823">
    <property type="entry name" value="Ribosomal_uL13_bac-type"/>
</dbReference>
<accession>B2KEZ7</accession>
<dbReference type="Pfam" id="PF00572">
    <property type="entry name" value="Ribosomal_L13"/>
    <property type="match status" value="1"/>
</dbReference>
<evidence type="ECO:0000256" key="3">
    <source>
        <dbReference type="ARBA" id="ARBA00023274"/>
    </source>
</evidence>
<dbReference type="HOGENOM" id="CLU_082184_2_2_0"/>
<evidence type="ECO:0000313" key="6">
    <source>
        <dbReference type="Proteomes" id="UP000001029"/>
    </source>
</evidence>
<dbReference type="HAMAP" id="MF_01366">
    <property type="entry name" value="Ribosomal_uL13"/>
    <property type="match status" value="1"/>
</dbReference>
<dbReference type="GO" id="GO:0003735">
    <property type="term" value="F:structural constituent of ribosome"/>
    <property type="evidence" value="ECO:0007669"/>
    <property type="project" value="InterPro"/>
</dbReference>
<keyword evidence="3 4" id="KW-0687">Ribonucleoprotein</keyword>
<dbReference type="Proteomes" id="UP000001029">
    <property type="component" value="Chromosome"/>
</dbReference>
<dbReference type="GO" id="GO:0003729">
    <property type="term" value="F:mRNA binding"/>
    <property type="evidence" value="ECO:0007669"/>
    <property type="project" value="TreeGrafter"/>
</dbReference>
<dbReference type="CDD" id="cd00392">
    <property type="entry name" value="Ribosomal_L13"/>
    <property type="match status" value="1"/>
</dbReference>
<dbReference type="GO" id="GO:0006412">
    <property type="term" value="P:translation"/>
    <property type="evidence" value="ECO:0007669"/>
    <property type="project" value="UniProtKB-UniRule"/>
</dbReference>
<dbReference type="PANTHER" id="PTHR11545">
    <property type="entry name" value="RIBOSOMAL PROTEIN L13"/>
    <property type="match status" value="1"/>
</dbReference>
<dbReference type="AlphaFoldDB" id="B2KEZ7"/>
<evidence type="ECO:0000313" key="5">
    <source>
        <dbReference type="EMBL" id="ACC99093.1"/>
    </source>
</evidence>
<evidence type="ECO:0000256" key="4">
    <source>
        <dbReference type="HAMAP-Rule" id="MF_01366"/>
    </source>
</evidence>
<keyword evidence="2 4" id="KW-0689">Ribosomal protein</keyword>
<comment type="subunit">
    <text evidence="4">Part of the 50S ribosomal subunit.</text>
</comment>
<proteinExistence type="inferred from homology"/>
<dbReference type="KEGG" id="emi:Emin_1547"/>
<dbReference type="NCBIfam" id="TIGR01066">
    <property type="entry name" value="rplM_bact"/>
    <property type="match status" value="1"/>
</dbReference>
<dbReference type="SUPFAM" id="SSF52161">
    <property type="entry name" value="Ribosomal protein L13"/>
    <property type="match status" value="1"/>
</dbReference>
<reference evidence="5 6" key="1">
    <citation type="journal article" date="2009" name="Appl. Environ. Microbiol.">
        <title>Genomic analysis of 'Elusimicrobium minutum,' the first cultivated representative of the phylum 'Elusimicrobia' (formerly termite group 1).</title>
        <authorList>
            <person name="Herlemann D.P.R."/>
            <person name="Geissinger O."/>
            <person name="Ikeda-Ohtsubo W."/>
            <person name="Kunin V."/>
            <person name="Sun H."/>
            <person name="Lapidus A."/>
            <person name="Hugenholtz P."/>
            <person name="Brune A."/>
        </authorList>
    </citation>
    <scope>NUCLEOTIDE SEQUENCE [LARGE SCALE GENOMIC DNA]</scope>
    <source>
        <strain evidence="5 6">Pei191</strain>
    </source>
</reference>
<gene>
    <name evidence="4" type="primary">rplM</name>
    <name evidence="5" type="ordered locus">Emin_1547</name>
</gene>
<dbReference type="GO" id="GO:0005840">
    <property type="term" value="C:ribosome"/>
    <property type="evidence" value="ECO:0007669"/>
    <property type="project" value="UniProtKB-KW"/>
</dbReference>
<organism evidence="5 6">
    <name type="scientific">Elusimicrobium minutum (strain Pei191)</name>
    <dbReference type="NCBI Taxonomy" id="445932"/>
    <lineage>
        <taxon>Bacteria</taxon>
        <taxon>Pseudomonadati</taxon>
        <taxon>Elusimicrobiota</taxon>
        <taxon>Elusimicrobia</taxon>
        <taxon>Elusimicrobiales</taxon>
        <taxon>Elusimicrobiaceae</taxon>
        <taxon>Elusimicrobium</taxon>
    </lineage>
</organism>
<dbReference type="STRING" id="445932.Emin_1547"/>
<dbReference type="PIRSF" id="PIRSF002181">
    <property type="entry name" value="Ribosomal_L13"/>
    <property type="match status" value="1"/>
</dbReference>